<sequence>MSEEYRMKLRSATKCKHDDTLPWAGPDTANGSSLFDANNSSKEESSDDSDSTHFLHDSERPLTPDLTDNNSPIVTTDLTAFFPPSPYGRPRKPIQGDRFIPQRDPHLARDFQLMEPFPRTPKRKSTDQTDQQTEEEQRESRRMLYFYRAECLGDRYAADDYITSEPPLGMPSSTRPPLNSRTVRRFYQFSSPQSERRSYNNTQYTTRDPSPTSSHRFRTSPISEAGHRILSAHLRPQRHINQTAIKILDAPDLQDDFYLNLVDWGSNDLLAVGLGTCVYLWDANSSKVTKLCDLVTENITSVSWANESKFLAIGTNRARLMLWDVNTSERVRTWMNHEARIGALAWNSNILTSGGRDTRIFHHDVRAKDPYFRKMVGHSQEVCGLKWSPDGSQLASGGNDNHLVIWNSHQDLIAHKFNQHVAAVKAIAWSPFERGVLASGGGTADKTIKFWNTNRGSLLDSYDTGSQVCNLVWSKRSKEIVSSHGYASQQVGNSNQVVVWDTTTMSRVAVLAGHNSRVLYMALNENGSTVVTGAGDETLRFWDIFGSIEPPRKDIDRHSILR</sequence>
<organism evidence="8 9">
    <name type="scientific">Hesseltinella vesiculosa</name>
    <dbReference type="NCBI Taxonomy" id="101127"/>
    <lineage>
        <taxon>Eukaryota</taxon>
        <taxon>Fungi</taxon>
        <taxon>Fungi incertae sedis</taxon>
        <taxon>Mucoromycota</taxon>
        <taxon>Mucoromycotina</taxon>
        <taxon>Mucoromycetes</taxon>
        <taxon>Mucorales</taxon>
        <taxon>Cunninghamellaceae</taxon>
        <taxon>Hesseltinella</taxon>
    </lineage>
</organism>
<feature type="compositionally biased region" description="Polar residues" evidence="6">
    <location>
        <begin position="171"/>
        <end position="181"/>
    </location>
</feature>
<dbReference type="Pfam" id="PF24807">
    <property type="entry name" value="WD40_CDC20-Fz"/>
    <property type="match status" value="1"/>
</dbReference>
<feature type="compositionally biased region" description="Polar residues" evidence="6">
    <location>
        <begin position="189"/>
        <end position="214"/>
    </location>
</feature>
<evidence type="ECO:0000256" key="4">
    <source>
        <dbReference type="ARBA" id="ARBA00023306"/>
    </source>
</evidence>
<dbReference type="STRING" id="101127.A0A1X2GB65"/>
<dbReference type="Proteomes" id="UP000242146">
    <property type="component" value="Unassembled WGS sequence"/>
</dbReference>
<dbReference type="EMBL" id="MCGT01000028">
    <property type="protein sequence ID" value="ORX48825.1"/>
    <property type="molecule type" value="Genomic_DNA"/>
</dbReference>
<feature type="repeat" description="WD" evidence="5">
    <location>
        <begin position="299"/>
        <end position="333"/>
    </location>
</feature>
<dbReference type="OrthoDB" id="10263272at2759"/>
<dbReference type="CDD" id="cd00200">
    <property type="entry name" value="WD40"/>
    <property type="match status" value="1"/>
</dbReference>
<evidence type="ECO:0000256" key="3">
    <source>
        <dbReference type="ARBA" id="ARBA00022737"/>
    </source>
</evidence>
<evidence type="ECO:0000256" key="2">
    <source>
        <dbReference type="ARBA" id="ARBA00022574"/>
    </source>
</evidence>
<dbReference type="InterPro" id="IPR001680">
    <property type="entry name" value="WD40_rpt"/>
</dbReference>
<feature type="compositionally biased region" description="Basic and acidic residues" evidence="6">
    <location>
        <begin position="50"/>
        <end position="62"/>
    </location>
</feature>
<dbReference type="PROSITE" id="PS50082">
    <property type="entry name" value="WD_REPEATS_2"/>
    <property type="match status" value="3"/>
</dbReference>
<feature type="repeat" description="WD" evidence="5">
    <location>
        <begin position="511"/>
        <end position="544"/>
    </location>
</feature>
<dbReference type="InterPro" id="IPR019775">
    <property type="entry name" value="WD40_repeat_CS"/>
</dbReference>
<evidence type="ECO:0000256" key="6">
    <source>
        <dbReference type="SAM" id="MobiDB-lite"/>
    </source>
</evidence>
<dbReference type="InterPro" id="IPR015943">
    <property type="entry name" value="WD40/YVTN_repeat-like_dom_sf"/>
</dbReference>
<feature type="compositionally biased region" description="Polar residues" evidence="6">
    <location>
        <begin position="66"/>
        <end position="78"/>
    </location>
</feature>
<dbReference type="InterPro" id="IPR056150">
    <property type="entry name" value="WD40_CDC20-Fz"/>
</dbReference>
<feature type="region of interest" description="Disordered" evidence="6">
    <location>
        <begin position="163"/>
        <end position="182"/>
    </location>
</feature>
<dbReference type="PROSITE" id="PS50294">
    <property type="entry name" value="WD_REPEATS_REGION"/>
    <property type="match status" value="2"/>
</dbReference>
<dbReference type="InterPro" id="IPR033010">
    <property type="entry name" value="Cdc20/Fizzy"/>
</dbReference>
<comment type="similarity">
    <text evidence="1">Belongs to the WD repeat CDC20/Fizzy family.</text>
</comment>
<feature type="repeat" description="WD" evidence="5">
    <location>
        <begin position="375"/>
        <end position="407"/>
    </location>
</feature>
<dbReference type="GO" id="GO:0005680">
    <property type="term" value="C:anaphase-promoting complex"/>
    <property type="evidence" value="ECO:0007669"/>
    <property type="project" value="TreeGrafter"/>
</dbReference>
<comment type="caution">
    <text evidence="8">The sequence shown here is derived from an EMBL/GenBank/DDBJ whole genome shotgun (WGS) entry which is preliminary data.</text>
</comment>
<dbReference type="AlphaFoldDB" id="A0A1X2GB65"/>
<dbReference type="GO" id="GO:0010997">
    <property type="term" value="F:anaphase-promoting complex binding"/>
    <property type="evidence" value="ECO:0007669"/>
    <property type="project" value="InterPro"/>
</dbReference>
<keyword evidence="9" id="KW-1185">Reference proteome</keyword>
<dbReference type="GO" id="GO:1990757">
    <property type="term" value="F:ubiquitin ligase activator activity"/>
    <property type="evidence" value="ECO:0007669"/>
    <property type="project" value="TreeGrafter"/>
</dbReference>
<evidence type="ECO:0000256" key="1">
    <source>
        <dbReference type="ARBA" id="ARBA00006445"/>
    </source>
</evidence>
<proteinExistence type="inferred from homology"/>
<dbReference type="GO" id="GO:1905786">
    <property type="term" value="P:positive regulation of anaphase-promoting complex-dependent catabolic process"/>
    <property type="evidence" value="ECO:0007669"/>
    <property type="project" value="TreeGrafter"/>
</dbReference>
<evidence type="ECO:0000256" key="5">
    <source>
        <dbReference type="PROSITE-ProRule" id="PRU00221"/>
    </source>
</evidence>
<dbReference type="SMART" id="SM00320">
    <property type="entry name" value="WD40"/>
    <property type="match status" value="6"/>
</dbReference>
<accession>A0A1X2GB65</accession>
<dbReference type="PANTHER" id="PTHR19918">
    <property type="entry name" value="CELL DIVISION CYCLE 20 CDC20 FIZZY -RELATED"/>
    <property type="match status" value="1"/>
</dbReference>
<dbReference type="InterPro" id="IPR036322">
    <property type="entry name" value="WD40_repeat_dom_sf"/>
</dbReference>
<dbReference type="GO" id="GO:0031145">
    <property type="term" value="P:anaphase-promoting complex-dependent catabolic process"/>
    <property type="evidence" value="ECO:0007669"/>
    <property type="project" value="TreeGrafter"/>
</dbReference>
<protein>
    <submittedName>
        <fullName evidence="8">WD40 repeat-like protein</fullName>
    </submittedName>
</protein>
<feature type="region of interest" description="Disordered" evidence="6">
    <location>
        <begin position="113"/>
        <end position="140"/>
    </location>
</feature>
<feature type="compositionally biased region" description="Polar residues" evidence="6">
    <location>
        <begin position="29"/>
        <end position="39"/>
    </location>
</feature>
<evidence type="ECO:0000259" key="7">
    <source>
        <dbReference type="Pfam" id="PF24807"/>
    </source>
</evidence>
<gene>
    <name evidence="8" type="ORF">DM01DRAFT_1409725</name>
</gene>
<evidence type="ECO:0000313" key="9">
    <source>
        <dbReference type="Proteomes" id="UP000242146"/>
    </source>
</evidence>
<reference evidence="8 9" key="1">
    <citation type="submission" date="2016-07" db="EMBL/GenBank/DDBJ databases">
        <title>Pervasive Adenine N6-methylation of Active Genes in Fungi.</title>
        <authorList>
            <consortium name="DOE Joint Genome Institute"/>
            <person name="Mondo S.J."/>
            <person name="Dannebaum R.O."/>
            <person name="Kuo R.C."/>
            <person name="Labutti K."/>
            <person name="Haridas S."/>
            <person name="Kuo A."/>
            <person name="Salamov A."/>
            <person name="Ahrendt S.R."/>
            <person name="Lipzen A."/>
            <person name="Sullivan W."/>
            <person name="Andreopoulos W.B."/>
            <person name="Clum A."/>
            <person name="Lindquist E."/>
            <person name="Daum C."/>
            <person name="Ramamoorthy G.K."/>
            <person name="Gryganskyi A."/>
            <person name="Culley D."/>
            <person name="Magnuson J.K."/>
            <person name="James T.Y."/>
            <person name="O'Malley M.A."/>
            <person name="Stajich J.E."/>
            <person name="Spatafora J.W."/>
            <person name="Visel A."/>
            <person name="Grigoriev I.V."/>
        </authorList>
    </citation>
    <scope>NUCLEOTIDE SEQUENCE [LARGE SCALE GENOMIC DNA]</scope>
    <source>
        <strain evidence="8 9">NRRL 3301</strain>
    </source>
</reference>
<dbReference type="SUPFAM" id="SSF50978">
    <property type="entry name" value="WD40 repeat-like"/>
    <property type="match status" value="1"/>
</dbReference>
<name>A0A1X2GB65_9FUNG</name>
<dbReference type="Gene3D" id="2.130.10.10">
    <property type="entry name" value="YVTN repeat-like/Quinoprotein amine dehydrogenase"/>
    <property type="match status" value="1"/>
</dbReference>
<feature type="region of interest" description="Disordered" evidence="6">
    <location>
        <begin position="189"/>
        <end position="219"/>
    </location>
</feature>
<feature type="domain" description="CDC20/Fizzy WD40" evidence="7">
    <location>
        <begin position="248"/>
        <end position="542"/>
    </location>
</feature>
<evidence type="ECO:0000313" key="8">
    <source>
        <dbReference type="EMBL" id="ORX48825.1"/>
    </source>
</evidence>
<feature type="region of interest" description="Disordered" evidence="6">
    <location>
        <begin position="1"/>
        <end position="101"/>
    </location>
</feature>
<dbReference type="PANTHER" id="PTHR19918:SF1">
    <property type="entry name" value="FIZZY-RELATED PROTEIN HOMOLOG"/>
    <property type="match status" value="1"/>
</dbReference>
<keyword evidence="4" id="KW-0131">Cell cycle</keyword>
<keyword evidence="3" id="KW-0677">Repeat</keyword>
<keyword evidence="2 5" id="KW-0853">WD repeat</keyword>
<dbReference type="PROSITE" id="PS00678">
    <property type="entry name" value="WD_REPEATS_1"/>
    <property type="match status" value="1"/>
</dbReference>